<sequence>MTCYELTVKTMVGTWQYV</sequence>
<proteinExistence type="predicted"/>
<gene>
    <name evidence="1" type="ORF">F383_25951</name>
</gene>
<keyword evidence="2" id="KW-1185">Reference proteome</keyword>
<evidence type="ECO:0000313" key="2">
    <source>
        <dbReference type="Proteomes" id="UP000032142"/>
    </source>
</evidence>
<evidence type="ECO:0000313" key="1">
    <source>
        <dbReference type="EMBL" id="KHG20433.1"/>
    </source>
</evidence>
<dbReference type="Proteomes" id="UP000032142">
    <property type="component" value="Unassembled WGS sequence"/>
</dbReference>
<dbReference type="EMBL" id="KN415680">
    <property type="protein sequence ID" value="KHG20433.1"/>
    <property type="molecule type" value="Genomic_DNA"/>
</dbReference>
<reference evidence="2" key="1">
    <citation type="submission" date="2014-09" db="EMBL/GenBank/DDBJ databases">
        <authorList>
            <person name="Mudge J."/>
            <person name="Ramaraj T."/>
            <person name="Lindquist I.E."/>
            <person name="Bharti A.K."/>
            <person name="Sundararajan A."/>
            <person name="Cameron C.T."/>
            <person name="Woodward J.E."/>
            <person name="May G.D."/>
            <person name="Brubaker C."/>
            <person name="Broadhvest J."/>
            <person name="Wilkins T.A."/>
        </authorList>
    </citation>
    <scope>NUCLEOTIDE SEQUENCE</scope>
    <source>
        <strain evidence="2">cv. AKA8401</strain>
    </source>
</reference>
<name>A0A0B0P129_GOSAR</name>
<accession>A0A0B0P129</accession>
<protein>
    <submittedName>
        <fullName evidence="1">Uncharacterized protein</fullName>
    </submittedName>
</protein>
<organism evidence="1 2">
    <name type="scientific">Gossypium arboreum</name>
    <name type="common">Tree cotton</name>
    <name type="synonym">Gossypium nanking</name>
    <dbReference type="NCBI Taxonomy" id="29729"/>
    <lineage>
        <taxon>Eukaryota</taxon>
        <taxon>Viridiplantae</taxon>
        <taxon>Streptophyta</taxon>
        <taxon>Embryophyta</taxon>
        <taxon>Tracheophyta</taxon>
        <taxon>Spermatophyta</taxon>
        <taxon>Magnoliopsida</taxon>
        <taxon>eudicotyledons</taxon>
        <taxon>Gunneridae</taxon>
        <taxon>Pentapetalae</taxon>
        <taxon>rosids</taxon>
        <taxon>malvids</taxon>
        <taxon>Malvales</taxon>
        <taxon>Malvaceae</taxon>
        <taxon>Malvoideae</taxon>
        <taxon>Gossypium</taxon>
    </lineage>
</organism>
<dbReference type="AlphaFoldDB" id="A0A0B0P129"/>